<reference evidence="1" key="2">
    <citation type="submission" date="2020-09" db="EMBL/GenBank/DDBJ databases">
        <authorList>
            <person name="Sun Q."/>
            <person name="Zhou Y."/>
        </authorList>
    </citation>
    <scope>NUCLEOTIDE SEQUENCE</scope>
    <source>
        <strain evidence="1">CGMCC 1.15725</strain>
    </source>
</reference>
<accession>A0A8J2Z0B0</accession>
<evidence type="ECO:0000313" key="2">
    <source>
        <dbReference type="Proteomes" id="UP000646365"/>
    </source>
</evidence>
<keyword evidence="2" id="KW-1185">Reference proteome</keyword>
<protein>
    <submittedName>
        <fullName evidence="1">Uncharacterized protein</fullName>
    </submittedName>
</protein>
<dbReference type="AlphaFoldDB" id="A0A8J2Z0B0"/>
<evidence type="ECO:0000313" key="1">
    <source>
        <dbReference type="EMBL" id="GGF44243.1"/>
    </source>
</evidence>
<proteinExistence type="predicted"/>
<dbReference type="Gene3D" id="3.90.180.10">
    <property type="entry name" value="Medium-chain alcohol dehydrogenases, catalytic domain"/>
    <property type="match status" value="1"/>
</dbReference>
<sequence length="63" mass="7085">MNNTDVWVREGAYGTEADPDAVSTWRHQGSTLVFLRIQGTDTVGRVVIPDARFEEARHASYFS</sequence>
<reference evidence="1" key="1">
    <citation type="journal article" date="2014" name="Int. J. Syst. Evol. Microbiol.">
        <title>Complete genome sequence of Corynebacterium casei LMG S-19264T (=DSM 44701T), isolated from a smear-ripened cheese.</title>
        <authorList>
            <consortium name="US DOE Joint Genome Institute (JGI-PGF)"/>
            <person name="Walter F."/>
            <person name="Albersmeier A."/>
            <person name="Kalinowski J."/>
            <person name="Ruckert C."/>
        </authorList>
    </citation>
    <scope>NUCLEOTIDE SEQUENCE</scope>
    <source>
        <strain evidence="1">CGMCC 1.15725</strain>
    </source>
</reference>
<organism evidence="1 2">
    <name type="scientific">Aliidongia dinghuensis</name>
    <dbReference type="NCBI Taxonomy" id="1867774"/>
    <lineage>
        <taxon>Bacteria</taxon>
        <taxon>Pseudomonadati</taxon>
        <taxon>Pseudomonadota</taxon>
        <taxon>Alphaproteobacteria</taxon>
        <taxon>Rhodospirillales</taxon>
        <taxon>Dongiaceae</taxon>
        <taxon>Aliidongia</taxon>
    </lineage>
</organism>
<dbReference type="Proteomes" id="UP000646365">
    <property type="component" value="Unassembled WGS sequence"/>
</dbReference>
<gene>
    <name evidence="1" type="ORF">GCM10011611_58320</name>
</gene>
<name>A0A8J2Z0B0_9PROT</name>
<comment type="caution">
    <text evidence="1">The sequence shown here is derived from an EMBL/GenBank/DDBJ whole genome shotgun (WGS) entry which is preliminary data.</text>
</comment>
<dbReference type="EMBL" id="BMJQ01000020">
    <property type="protein sequence ID" value="GGF44243.1"/>
    <property type="molecule type" value="Genomic_DNA"/>
</dbReference>
<dbReference type="RefSeq" id="WP_229744038.1">
    <property type="nucleotide sequence ID" value="NZ_BMJQ01000020.1"/>
</dbReference>